<reference evidence="1" key="1">
    <citation type="journal article" date="2014" name="Front. Microbiol.">
        <title>High frequency of phylogenetically diverse reductive dehalogenase-homologous genes in deep subseafloor sedimentary metagenomes.</title>
        <authorList>
            <person name="Kawai M."/>
            <person name="Futagami T."/>
            <person name="Toyoda A."/>
            <person name="Takaki Y."/>
            <person name="Nishi S."/>
            <person name="Hori S."/>
            <person name="Arai W."/>
            <person name="Tsubouchi T."/>
            <person name="Morono Y."/>
            <person name="Uchiyama I."/>
            <person name="Ito T."/>
            <person name="Fujiyama A."/>
            <person name="Inagaki F."/>
            <person name="Takami H."/>
        </authorList>
    </citation>
    <scope>NUCLEOTIDE SEQUENCE</scope>
    <source>
        <strain evidence="1">Expedition CK06-06</strain>
    </source>
</reference>
<feature type="non-terminal residue" evidence="1">
    <location>
        <position position="1"/>
    </location>
</feature>
<evidence type="ECO:0000313" key="1">
    <source>
        <dbReference type="EMBL" id="GAH18366.1"/>
    </source>
</evidence>
<organism evidence="1">
    <name type="scientific">marine sediment metagenome</name>
    <dbReference type="NCBI Taxonomy" id="412755"/>
    <lineage>
        <taxon>unclassified sequences</taxon>
        <taxon>metagenomes</taxon>
        <taxon>ecological metagenomes</taxon>
    </lineage>
</organism>
<accession>X1DC49</accession>
<sequence length="60" mass="6668">NPEIVEIGADNYHNNLPEPEWSKVDSLMSNLKSYGIKVVEKDGLERLKIAIAKTEGSVRA</sequence>
<name>X1DC49_9ZZZZ</name>
<dbReference type="EMBL" id="BART01032020">
    <property type="protein sequence ID" value="GAH18366.1"/>
    <property type="molecule type" value="Genomic_DNA"/>
</dbReference>
<gene>
    <name evidence="1" type="ORF">S01H4_55474</name>
</gene>
<dbReference type="AlphaFoldDB" id="X1DC49"/>
<proteinExistence type="predicted"/>
<comment type="caution">
    <text evidence="1">The sequence shown here is derived from an EMBL/GenBank/DDBJ whole genome shotgun (WGS) entry which is preliminary data.</text>
</comment>
<protein>
    <submittedName>
        <fullName evidence="1">Uncharacterized protein</fullName>
    </submittedName>
</protein>